<sequence length="43" mass="4759">MVSAVIFQHTWDVEQWPAESGLVCEGGDENPLRNHQGGPCYNS</sequence>
<protein>
    <submittedName>
        <fullName evidence="1">Uncharacterized protein</fullName>
    </submittedName>
</protein>
<accession>A0A4P7MUI6</accession>
<reference evidence="1 2" key="1">
    <citation type="journal article" date="2019" name="Mol. Biol. Evol.">
        <title>Blast fungal genomes show frequent chromosomal changes, gene gains and losses, and effector gene turnover.</title>
        <authorList>
            <person name="Gomez Luciano L.B."/>
            <person name="Jason Tsai I."/>
            <person name="Chuma I."/>
            <person name="Tosa Y."/>
            <person name="Chen Y.H."/>
            <person name="Li J.Y."/>
            <person name="Li M.Y."/>
            <person name="Jade Lu M.Y."/>
            <person name="Nakayashiki H."/>
            <person name="Li W.H."/>
        </authorList>
    </citation>
    <scope>NUCLEOTIDE SEQUENCE [LARGE SCALE GENOMIC DNA]</scope>
    <source>
        <strain evidence="1">MZ5-1-6</strain>
    </source>
</reference>
<dbReference type="AlphaFoldDB" id="A0A4P7MUI6"/>
<dbReference type="Proteomes" id="UP000294847">
    <property type="component" value="Chromosome 1"/>
</dbReference>
<dbReference type="EMBL" id="CP034204">
    <property type="protein sequence ID" value="QBZ53809.1"/>
    <property type="molecule type" value="Genomic_DNA"/>
</dbReference>
<proteinExistence type="predicted"/>
<name>A0A4P7MUI6_PYROR</name>
<organism evidence="1 2">
    <name type="scientific">Pyricularia oryzae</name>
    <name type="common">Rice blast fungus</name>
    <name type="synonym">Magnaporthe oryzae</name>
    <dbReference type="NCBI Taxonomy" id="318829"/>
    <lineage>
        <taxon>Eukaryota</taxon>
        <taxon>Fungi</taxon>
        <taxon>Dikarya</taxon>
        <taxon>Ascomycota</taxon>
        <taxon>Pezizomycotina</taxon>
        <taxon>Sordariomycetes</taxon>
        <taxon>Sordariomycetidae</taxon>
        <taxon>Magnaporthales</taxon>
        <taxon>Pyriculariaceae</taxon>
        <taxon>Pyricularia</taxon>
    </lineage>
</organism>
<evidence type="ECO:0000313" key="2">
    <source>
        <dbReference type="Proteomes" id="UP000294847"/>
    </source>
</evidence>
<evidence type="ECO:0000313" key="1">
    <source>
        <dbReference type="EMBL" id="QBZ53809.1"/>
    </source>
</evidence>
<gene>
    <name evidence="1" type="ORF">PoMZ_09499</name>
</gene>